<comment type="subcellular location">
    <subcellularLocation>
        <location evidence="1">Cytoplasm</location>
    </subcellularLocation>
</comment>
<dbReference type="InterPro" id="IPR003033">
    <property type="entry name" value="SCP2_sterol-bd_dom"/>
</dbReference>
<evidence type="ECO:0000313" key="3">
    <source>
        <dbReference type="EMBL" id="GAA5066709.1"/>
    </source>
</evidence>
<dbReference type="InterPro" id="IPR038989">
    <property type="entry name" value="UbiJ"/>
</dbReference>
<comment type="function">
    <text evidence="1">Required for ubiquinone (coenzyme Q) biosynthesis. Binds hydrophobic ubiquinone biosynthetic intermediates via its SCP2 domain and is essential for the stability of the Ubi complex. May constitute a docking platform where Ubi enzymes assemble and access their SCP2-bound polyprenyl substrates.</text>
</comment>
<evidence type="ECO:0000259" key="2">
    <source>
        <dbReference type="Pfam" id="PF02036"/>
    </source>
</evidence>
<dbReference type="EMBL" id="BAABKY010000001">
    <property type="protein sequence ID" value="GAA5066709.1"/>
    <property type="molecule type" value="Genomic_DNA"/>
</dbReference>
<dbReference type="HAMAP" id="MF_02215">
    <property type="entry name" value="UbiJ"/>
    <property type="match status" value="1"/>
</dbReference>
<dbReference type="Proteomes" id="UP001501083">
    <property type="component" value="Unassembled WGS sequence"/>
</dbReference>
<evidence type="ECO:0000313" key="4">
    <source>
        <dbReference type="Proteomes" id="UP001501083"/>
    </source>
</evidence>
<organism evidence="3 4">
    <name type="scientific">Lysobacter panacisoli</name>
    <dbReference type="NCBI Taxonomy" id="1255263"/>
    <lineage>
        <taxon>Bacteria</taxon>
        <taxon>Pseudomonadati</taxon>
        <taxon>Pseudomonadota</taxon>
        <taxon>Gammaproteobacteria</taxon>
        <taxon>Lysobacterales</taxon>
        <taxon>Lysobacteraceae</taxon>
        <taxon>Lysobacter</taxon>
    </lineage>
</organism>
<gene>
    <name evidence="1" type="primary">ubiJ</name>
    <name evidence="3" type="ORF">GCM10025759_00370</name>
</gene>
<name>A0ABP9KYE5_9GAMM</name>
<keyword evidence="1" id="KW-0831">Ubiquinone biosynthesis</keyword>
<dbReference type="PANTHER" id="PTHR38693:SF1">
    <property type="entry name" value="UBIQUINONE BIOSYNTHESIS ACCESSORY FACTOR UBIJ"/>
    <property type="match status" value="1"/>
</dbReference>
<evidence type="ECO:0000256" key="1">
    <source>
        <dbReference type="HAMAP-Rule" id="MF_02215"/>
    </source>
</evidence>
<keyword evidence="1" id="KW-0963">Cytoplasm</keyword>
<comment type="caution">
    <text evidence="3">The sequence shown here is derived from an EMBL/GenBank/DDBJ whole genome shotgun (WGS) entry which is preliminary data.</text>
</comment>
<accession>A0ABP9KYE5</accession>
<dbReference type="PANTHER" id="PTHR38693">
    <property type="entry name" value="UBIQUINONE BIOSYNTHESIS PROTEIN UBIJ"/>
    <property type="match status" value="1"/>
</dbReference>
<keyword evidence="4" id="KW-1185">Reference proteome</keyword>
<sequence length="213" mass="23118">MTDPTSSPLAALKPLAGRALETALNRALALDPDTRDSLRTLDGRRVAVRLASPPLALQIRVAGERLEVGPVQDDEPDLSVRSTLGGLLSQLPFLRDDNAPPVGKLRIEGDADLARRLQKLAERFDPDWQQPFVRVFGEILGVQVANAFAAGLRHARDAAGAFASNAAEFVTEESRDVVPREELNAFLDDVDTLRDDVERIAVRITRLRAGVGA</sequence>
<protein>
    <recommendedName>
        <fullName evidence="1">Ubiquinone biosynthesis accessory factor UbiJ</fullName>
    </recommendedName>
</protein>
<comment type="pathway">
    <text evidence="1">Cofactor biosynthesis; ubiquinone biosynthesis.</text>
</comment>
<dbReference type="RefSeq" id="WP_158983627.1">
    <property type="nucleotide sequence ID" value="NZ_BAABKY010000001.1"/>
</dbReference>
<reference evidence="4" key="1">
    <citation type="journal article" date="2019" name="Int. J. Syst. Evol. Microbiol.">
        <title>The Global Catalogue of Microorganisms (GCM) 10K type strain sequencing project: providing services to taxonomists for standard genome sequencing and annotation.</title>
        <authorList>
            <consortium name="The Broad Institute Genomics Platform"/>
            <consortium name="The Broad Institute Genome Sequencing Center for Infectious Disease"/>
            <person name="Wu L."/>
            <person name="Ma J."/>
        </authorList>
    </citation>
    <scope>NUCLEOTIDE SEQUENCE [LARGE SCALE GENOMIC DNA]</scope>
    <source>
        <strain evidence="4">JCM 19212</strain>
    </source>
</reference>
<feature type="domain" description="SCP2" evidence="2">
    <location>
        <begin position="24"/>
        <end position="121"/>
    </location>
</feature>
<comment type="similarity">
    <text evidence="1">Belongs to the UbiJ family.</text>
</comment>
<proteinExistence type="inferred from homology"/>
<dbReference type="Pfam" id="PF02036">
    <property type="entry name" value="SCP2"/>
    <property type="match status" value="1"/>
</dbReference>